<dbReference type="EMBL" id="BAAAPZ010000006">
    <property type="protein sequence ID" value="GAA2096461.1"/>
    <property type="molecule type" value="Genomic_DNA"/>
</dbReference>
<dbReference type="Gene3D" id="2.60.40.230">
    <property type="entry name" value="Neocarzinostatin-like"/>
    <property type="match status" value="1"/>
</dbReference>
<feature type="compositionally biased region" description="Low complexity" evidence="1">
    <location>
        <begin position="261"/>
        <end position="277"/>
    </location>
</feature>
<evidence type="ECO:0000313" key="4">
    <source>
        <dbReference type="Proteomes" id="UP001500984"/>
    </source>
</evidence>
<feature type="transmembrane region" description="Helical" evidence="2">
    <location>
        <begin position="295"/>
        <end position="322"/>
    </location>
</feature>
<proteinExistence type="predicted"/>
<organism evidence="3 4">
    <name type="scientific">Brevibacterium salitolerans</name>
    <dbReference type="NCBI Taxonomy" id="1403566"/>
    <lineage>
        <taxon>Bacteria</taxon>
        <taxon>Bacillati</taxon>
        <taxon>Actinomycetota</taxon>
        <taxon>Actinomycetes</taxon>
        <taxon>Micrococcales</taxon>
        <taxon>Brevibacteriaceae</taxon>
        <taxon>Brevibacterium</taxon>
    </lineage>
</organism>
<reference evidence="3 4" key="1">
    <citation type="journal article" date="2019" name="Int. J. Syst. Evol. Microbiol.">
        <title>The Global Catalogue of Microorganisms (GCM) 10K type strain sequencing project: providing services to taxonomists for standard genome sequencing and annotation.</title>
        <authorList>
            <consortium name="The Broad Institute Genomics Platform"/>
            <consortium name="The Broad Institute Genome Sequencing Center for Infectious Disease"/>
            <person name="Wu L."/>
            <person name="Ma J."/>
        </authorList>
    </citation>
    <scope>NUCLEOTIDE SEQUENCE [LARGE SCALE GENOMIC DNA]</scope>
    <source>
        <strain evidence="3 4">JCM 15900</strain>
    </source>
</reference>
<feature type="region of interest" description="Disordered" evidence="1">
    <location>
        <begin position="227"/>
        <end position="277"/>
    </location>
</feature>
<feature type="transmembrane region" description="Helical" evidence="2">
    <location>
        <begin position="44"/>
        <end position="65"/>
    </location>
</feature>
<name>A0ABN2WPE1_9MICO</name>
<feature type="region of interest" description="Disordered" evidence="1">
    <location>
        <begin position="418"/>
        <end position="464"/>
    </location>
</feature>
<keyword evidence="2" id="KW-1133">Transmembrane helix</keyword>
<feature type="compositionally biased region" description="Acidic residues" evidence="1">
    <location>
        <begin position="238"/>
        <end position="260"/>
    </location>
</feature>
<keyword evidence="4" id="KW-1185">Reference proteome</keyword>
<feature type="region of interest" description="Disordered" evidence="1">
    <location>
        <begin position="367"/>
        <end position="390"/>
    </location>
</feature>
<gene>
    <name evidence="3" type="ORF">GCM10009823_16600</name>
</gene>
<dbReference type="Proteomes" id="UP001500984">
    <property type="component" value="Unassembled WGS sequence"/>
</dbReference>
<keyword evidence="2" id="KW-0472">Membrane</keyword>
<accession>A0ABN2WPE1</accession>
<feature type="compositionally biased region" description="Polar residues" evidence="1">
    <location>
        <begin position="443"/>
        <end position="456"/>
    </location>
</feature>
<sequence length="464" mass="47637">MSKAHMRHARADAPACAADQEALAPRRAAREQAARRTRGRRLRAALSALAVAALVAGGGLLGAVGPSAPAQAAAKVTIEGGDSLDPDGETQLKLKGTGFQSVQGGFGGIYVLFGWAKDGTGGGWRPSKGGKTGEDYRYVYDDETKPAGFQLFVTFPGSSTADAANGGQINADGTWEATLRVPGAKFESYDRSQNVAEVDCLADGCGIMTIGAHGVVNANNETFTPVSFAGGSGGGDGGGEEESEDAEAAADAPEAEDAEASPEAAAADPGTAQQAAVPAAADPELLAAQQRQTTLLAVLLGVGIVLTLCVVGLAFGIGGYLAMKSLLLGVNPEALEKVRARREARAVRAEAKRRRRISAIRRREEIRSQRAEARDGGRVARATMDSPETGASTADEALMRFFAGGDDVAVPTAANGAAQWATPAHTPAAEDADTQSIDPVGGTSATPSSEARTTVLTHVKEDER</sequence>
<evidence type="ECO:0000256" key="2">
    <source>
        <dbReference type="SAM" id="Phobius"/>
    </source>
</evidence>
<evidence type="ECO:0000256" key="1">
    <source>
        <dbReference type="SAM" id="MobiDB-lite"/>
    </source>
</evidence>
<feature type="region of interest" description="Disordered" evidence="1">
    <location>
        <begin position="1"/>
        <end position="36"/>
    </location>
</feature>
<comment type="caution">
    <text evidence="3">The sequence shown here is derived from an EMBL/GenBank/DDBJ whole genome shotgun (WGS) entry which is preliminary data.</text>
</comment>
<protein>
    <submittedName>
        <fullName evidence="3">Uncharacterized protein</fullName>
    </submittedName>
</protein>
<feature type="compositionally biased region" description="Basic and acidic residues" evidence="1">
    <location>
        <begin position="367"/>
        <end position="378"/>
    </location>
</feature>
<keyword evidence="2" id="KW-0812">Transmembrane</keyword>
<evidence type="ECO:0000313" key="3">
    <source>
        <dbReference type="EMBL" id="GAA2096461.1"/>
    </source>
</evidence>
<feature type="compositionally biased region" description="Low complexity" evidence="1">
    <location>
        <begin position="12"/>
        <end position="26"/>
    </location>
</feature>
<dbReference type="RefSeq" id="WP_291794666.1">
    <property type="nucleotide sequence ID" value="NZ_BAAAPZ010000006.1"/>
</dbReference>